<dbReference type="InterPro" id="IPR010296">
    <property type="entry name" value="DUF899_thioredox"/>
</dbReference>
<dbReference type="EMBL" id="VIRS01000072">
    <property type="protein sequence ID" value="TQS39510.1"/>
    <property type="molecule type" value="Genomic_DNA"/>
</dbReference>
<organism evidence="2 3">
    <name type="scientific">Cryptosporangium phraense</name>
    <dbReference type="NCBI Taxonomy" id="2593070"/>
    <lineage>
        <taxon>Bacteria</taxon>
        <taxon>Bacillati</taxon>
        <taxon>Actinomycetota</taxon>
        <taxon>Actinomycetes</taxon>
        <taxon>Cryptosporangiales</taxon>
        <taxon>Cryptosporangiaceae</taxon>
        <taxon>Cryptosporangium</taxon>
    </lineage>
</organism>
<dbReference type="RefSeq" id="WP_142710087.1">
    <property type="nucleotide sequence ID" value="NZ_VIRS01000072.1"/>
</dbReference>
<proteinExistence type="predicted"/>
<evidence type="ECO:0000313" key="3">
    <source>
        <dbReference type="Proteomes" id="UP000317982"/>
    </source>
</evidence>
<gene>
    <name evidence="2" type="ORF">FL583_39695</name>
</gene>
<dbReference type="Pfam" id="PF05988">
    <property type="entry name" value="DUF899"/>
    <property type="match status" value="1"/>
</dbReference>
<dbReference type="AlphaFoldDB" id="A0A545AE29"/>
<dbReference type="SUPFAM" id="SSF52833">
    <property type="entry name" value="Thioredoxin-like"/>
    <property type="match status" value="1"/>
</dbReference>
<name>A0A545AE29_9ACTN</name>
<protein>
    <submittedName>
        <fullName evidence="2">DUF899 domain-containing protein</fullName>
    </submittedName>
</protein>
<dbReference type="InParanoid" id="A0A545AE29"/>
<dbReference type="Proteomes" id="UP000317982">
    <property type="component" value="Unassembled WGS sequence"/>
</dbReference>
<keyword evidence="3" id="KW-1185">Reference proteome</keyword>
<accession>A0A545AE29</accession>
<evidence type="ECO:0000256" key="1">
    <source>
        <dbReference type="SAM" id="MobiDB-lite"/>
    </source>
</evidence>
<feature type="region of interest" description="Disordered" evidence="1">
    <location>
        <begin position="197"/>
        <end position="222"/>
    </location>
</feature>
<evidence type="ECO:0000313" key="2">
    <source>
        <dbReference type="EMBL" id="TQS39510.1"/>
    </source>
</evidence>
<sequence>MNRPAVVSAAEWQDAREALLRKEKELTHALDRLAAERRRLPMTPLTKPYLFTAPDGTTTTLTGLFDGKRQLVIYHFMREPDDPHVCGGCSTFTDNLADHTAEHLAARDTRLILVSRAPQDEIEPLRRRMGWTVPWYSSFGSDFSDDLGLGGMFGLSVLLRDGDDVFRTYFTSGRGVDRLRLDFNLLDLTPYGRQEAWEDSPDGWPQTPTMQWLRPHDEYGSN</sequence>
<comment type="caution">
    <text evidence="2">The sequence shown here is derived from an EMBL/GenBank/DDBJ whole genome shotgun (WGS) entry which is preliminary data.</text>
</comment>
<dbReference type="InterPro" id="IPR036249">
    <property type="entry name" value="Thioredoxin-like_sf"/>
</dbReference>
<reference evidence="2 3" key="1">
    <citation type="submission" date="2019-07" db="EMBL/GenBank/DDBJ databases">
        <title>Cryptosporangium phraense sp. nov., isolated from plant litter.</title>
        <authorList>
            <person name="Suriyachadkun C."/>
        </authorList>
    </citation>
    <scope>NUCLEOTIDE SEQUENCE [LARGE SCALE GENOMIC DNA]</scope>
    <source>
        <strain evidence="2 3">A-T 5661</strain>
    </source>
</reference>
<dbReference type="OrthoDB" id="4721017at2"/>